<comment type="caution">
    <text evidence="3">The sequence shown here is derived from an EMBL/GenBank/DDBJ whole genome shotgun (WGS) entry which is preliminary data.</text>
</comment>
<keyword evidence="2" id="KW-1133">Transmembrane helix</keyword>
<feature type="transmembrane region" description="Helical" evidence="2">
    <location>
        <begin position="82"/>
        <end position="106"/>
    </location>
</feature>
<dbReference type="GeneID" id="31011436"/>
<reference evidence="3 4" key="1">
    <citation type="submission" date="2016-10" db="EMBL/GenBank/DDBJ databases">
        <title>Proteomics and genomics reveal pathogen-plant mechanisms compatible with a hemibiotrophic lifestyle of Diplodia corticola.</title>
        <authorList>
            <person name="Fernandes I."/>
            <person name="De Jonge R."/>
            <person name="Van De Peer Y."/>
            <person name="Devreese B."/>
            <person name="Alves A."/>
            <person name="Esteves A.C."/>
        </authorList>
    </citation>
    <scope>NUCLEOTIDE SEQUENCE [LARGE SCALE GENOMIC DNA]</scope>
    <source>
        <strain evidence="3 4">CBS 112549</strain>
    </source>
</reference>
<organism evidence="3 4">
    <name type="scientific">Diplodia corticola</name>
    <dbReference type="NCBI Taxonomy" id="236234"/>
    <lineage>
        <taxon>Eukaryota</taxon>
        <taxon>Fungi</taxon>
        <taxon>Dikarya</taxon>
        <taxon>Ascomycota</taxon>
        <taxon>Pezizomycotina</taxon>
        <taxon>Dothideomycetes</taxon>
        <taxon>Dothideomycetes incertae sedis</taxon>
        <taxon>Botryosphaeriales</taxon>
        <taxon>Botryosphaeriaceae</taxon>
        <taxon>Diplodia</taxon>
    </lineage>
</organism>
<protein>
    <submittedName>
        <fullName evidence="3">Uncharacterized protein</fullName>
    </submittedName>
</protein>
<sequence length="265" mass="27604">MDDNLDHPNHHASLAAEGKSNDPVRANRNHERRALDAPELYVEEPKYPAAHTRYTTAPEAITSDDKEVSSSRQPNHMAHRKLILGCAPITFALLTLLVILLIGAAIGGGVGGHLAAANKPTATITATVTAQPNPTPTPTTSTIGASRRPTNTTTAPTTTLSPSASQPFHFTLYASPSFAGSAHTVSPTTGSANVSLPWSARSYVWDQRGSVCCALFCRGGRDVGYRCNGVTYQDDVSGGGVDGVAVQCGGNDEGGEAPPGGWCEA</sequence>
<keyword evidence="2" id="KW-0472">Membrane</keyword>
<dbReference type="OrthoDB" id="3940288at2759"/>
<proteinExistence type="predicted"/>
<dbReference type="EMBL" id="MNUE01000014">
    <property type="protein sequence ID" value="OJD36013.1"/>
    <property type="molecule type" value="Genomic_DNA"/>
</dbReference>
<evidence type="ECO:0000256" key="2">
    <source>
        <dbReference type="SAM" id="Phobius"/>
    </source>
</evidence>
<accession>A0A1J9S8U9</accession>
<feature type="region of interest" description="Disordered" evidence="1">
    <location>
        <begin position="128"/>
        <end position="161"/>
    </location>
</feature>
<dbReference type="RefSeq" id="XP_020132273.1">
    <property type="nucleotide sequence ID" value="XM_020271177.1"/>
</dbReference>
<evidence type="ECO:0000313" key="4">
    <source>
        <dbReference type="Proteomes" id="UP000183809"/>
    </source>
</evidence>
<dbReference type="Proteomes" id="UP000183809">
    <property type="component" value="Unassembled WGS sequence"/>
</dbReference>
<name>A0A1J9S8U9_9PEZI</name>
<keyword evidence="4" id="KW-1185">Reference proteome</keyword>
<feature type="region of interest" description="Disordered" evidence="1">
    <location>
        <begin position="1"/>
        <end position="73"/>
    </location>
</feature>
<evidence type="ECO:0000313" key="3">
    <source>
        <dbReference type="EMBL" id="OJD36013.1"/>
    </source>
</evidence>
<dbReference type="STRING" id="236234.A0A1J9S8U9"/>
<gene>
    <name evidence="3" type="ORF">BKCO1_1400096</name>
</gene>
<keyword evidence="2" id="KW-0812">Transmembrane</keyword>
<evidence type="ECO:0000256" key="1">
    <source>
        <dbReference type="SAM" id="MobiDB-lite"/>
    </source>
</evidence>
<dbReference type="AlphaFoldDB" id="A0A1J9S8U9"/>